<protein>
    <submittedName>
        <fullName evidence="2">Cellulose biosynthesis protein BcsN</fullName>
    </submittedName>
</protein>
<comment type="caution">
    <text evidence="2">The sequence shown here is derived from an EMBL/GenBank/DDBJ whole genome shotgun (WGS) entry which is preliminary data.</text>
</comment>
<keyword evidence="3" id="KW-1185">Reference proteome</keyword>
<organism evidence="2 3">
    <name type="scientific">Ancylobacter aquaticus</name>
    <dbReference type="NCBI Taxonomy" id="100"/>
    <lineage>
        <taxon>Bacteria</taxon>
        <taxon>Pseudomonadati</taxon>
        <taxon>Pseudomonadota</taxon>
        <taxon>Alphaproteobacteria</taxon>
        <taxon>Hyphomicrobiales</taxon>
        <taxon>Xanthobacteraceae</taxon>
        <taxon>Ancylobacter</taxon>
    </lineage>
</organism>
<reference evidence="2 3" key="1">
    <citation type="submission" date="2019-03" db="EMBL/GenBank/DDBJ databases">
        <title>Genomic Encyclopedia of Type Strains, Phase IV (KMG-IV): sequencing the most valuable type-strain genomes for metagenomic binning, comparative biology and taxonomic classification.</title>
        <authorList>
            <person name="Goeker M."/>
        </authorList>
    </citation>
    <scope>NUCLEOTIDE SEQUENCE [LARGE SCALE GENOMIC DNA]</scope>
    <source>
        <strain evidence="2 3">DSM 101</strain>
    </source>
</reference>
<proteinExistence type="predicted"/>
<evidence type="ECO:0000256" key="1">
    <source>
        <dbReference type="SAM" id="MobiDB-lite"/>
    </source>
</evidence>
<feature type="region of interest" description="Disordered" evidence="1">
    <location>
        <begin position="212"/>
        <end position="263"/>
    </location>
</feature>
<sequence>MTGRGGAPIVATMAIEVPTVESLVIPEPGGPRVIGVIETRFANALQQEVMLATEAATPGQNAFHVTFFGPVEGRTGPENLKSDTFLAEDALAEEMEKALPGIDMRPSTYFVQNRYGPFGYALGHGQGRDLCLYAWQRIQGQDRVNVLMGDRGVLSVRLRFCQGGATEASLLRIMYRYTINGYFLPRSWQPYGRPLPAPPELGRIGGPIVYPDADFGPGGPSAPPPAPARTMERAPRAASVPSEATPSLPSAPLEGYPTVPAPP</sequence>
<dbReference type="Pfam" id="PF17038">
    <property type="entry name" value="CBP_BcsN"/>
    <property type="match status" value="1"/>
</dbReference>
<evidence type="ECO:0000313" key="3">
    <source>
        <dbReference type="Proteomes" id="UP000295030"/>
    </source>
</evidence>
<dbReference type="EMBL" id="SMFY01000001">
    <property type="protein sequence ID" value="TCK31112.1"/>
    <property type="molecule type" value="Genomic_DNA"/>
</dbReference>
<dbReference type="AlphaFoldDB" id="A0A4R1IHP4"/>
<dbReference type="InterPro" id="IPR031482">
    <property type="entry name" value="CBP_BcsN"/>
</dbReference>
<dbReference type="Proteomes" id="UP000295030">
    <property type="component" value="Unassembled WGS sequence"/>
</dbReference>
<evidence type="ECO:0000313" key="2">
    <source>
        <dbReference type="EMBL" id="TCK31112.1"/>
    </source>
</evidence>
<gene>
    <name evidence="2" type="ORF">EV667_1217</name>
</gene>
<accession>A0A4R1IHP4</accession>
<name>A0A4R1IHP4_ANCAQ</name>
<dbReference type="OrthoDB" id="7948789at2"/>